<evidence type="ECO:0000313" key="2">
    <source>
        <dbReference type="Proteomes" id="UP001430377"/>
    </source>
</evidence>
<protein>
    <submittedName>
        <fullName evidence="1">Uncharacterized protein</fullName>
    </submittedName>
</protein>
<name>A0AAW4PUK9_9EURY</name>
<organism evidence="1 2">
    <name type="scientific">Haloarcula rubra</name>
    <dbReference type="NCBI Taxonomy" id="2487747"/>
    <lineage>
        <taxon>Archaea</taxon>
        <taxon>Methanobacteriati</taxon>
        <taxon>Methanobacteriota</taxon>
        <taxon>Stenosarchaea group</taxon>
        <taxon>Halobacteria</taxon>
        <taxon>Halobacteriales</taxon>
        <taxon>Haloarculaceae</taxon>
        <taxon>Haloarcula</taxon>
    </lineage>
</organism>
<evidence type="ECO:0000313" key="1">
    <source>
        <dbReference type="EMBL" id="MBX0324844.1"/>
    </source>
</evidence>
<sequence length="210" mass="23447">MENRTGTACGCKISRAAEQYQLDELDERLYHAHQIEGASLRELETVVNRRILESALQDVGVETLGDVSDLYQRLTDDDVSAGDRAELRTRLEQVGVDLSQVESDFVTYQTVRKHLRQSLGVDTSGGTDLTVSDAHTRIHRLQSRSEAVITETLEHLRRAETIEAGKLDVVLSMRVSCECCGDSYRLADLLNQGHCQCRGKASQEPEESIQ</sequence>
<comment type="caution">
    <text evidence="1">The sequence shown here is derived from an EMBL/GenBank/DDBJ whole genome shotgun (WGS) entry which is preliminary data.</text>
</comment>
<dbReference type="EMBL" id="RKLR01000008">
    <property type="protein sequence ID" value="MBX0324844.1"/>
    <property type="molecule type" value="Genomic_DNA"/>
</dbReference>
<proteinExistence type="predicted"/>
<dbReference type="Proteomes" id="UP001430377">
    <property type="component" value="Unassembled WGS sequence"/>
</dbReference>
<keyword evidence="2" id="KW-1185">Reference proteome</keyword>
<dbReference type="AlphaFoldDB" id="A0AAW4PUK9"/>
<gene>
    <name evidence="1" type="ORF">EGH21_17595</name>
</gene>
<dbReference type="Pfam" id="PF21811">
    <property type="entry name" value="RdfA"/>
    <property type="match status" value="1"/>
</dbReference>
<dbReference type="InterPro" id="IPR048925">
    <property type="entry name" value="RdfA"/>
</dbReference>
<accession>A0AAW4PUK9</accession>
<dbReference type="RefSeq" id="WP_147374896.1">
    <property type="nucleotide sequence ID" value="NZ_RKLR01000008.1"/>
</dbReference>
<reference evidence="1 2" key="1">
    <citation type="submission" date="2021-06" db="EMBL/GenBank/DDBJ databases">
        <title>Halomicroarcula sp. a new haloarchaeum isolated from saline soil.</title>
        <authorList>
            <person name="Duran-Viseras A."/>
            <person name="Sanchez-Porro C."/>
            <person name="Ventosa A."/>
        </authorList>
    </citation>
    <scope>NUCLEOTIDE SEQUENCE [LARGE SCALE GENOMIC DNA]</scope>
    <source>
        <strain evidence="1 2">F13</strain>
    </source>
</reference>